<dbReference type="Proteomes" id="UP001160758">
    <property type="component" value="Unassembled WGS sequence"/>
</dbReference>
<dbReference type="EMBL" id="JAOCFT010000001">
    <property type="protein sequence ID" value="MDH1896648.1"/>
    <property type="molecule type" value="Genomic_DNA"/>
</dbReference>
<sequence length="163" mass="17593">MMMTLGWFVFMRSTVAPLSQQDERAWRHPGNNRVGARPGYQYLGPDDETTTFSGVLLPEVTGGPVSLDMLNQMGDSGQAFPLIQGDGVMRGSFVIEGISTTRSEFFSDGTARKIEFTIKLKRVDDSDSSLVQTMLGRTAGNLFGRLGVGKLVGSIGNKLGGLL</sequence>
<dbReference type="InterPro" id="IPR009734">
    <property type="entry name" value="Myoviridae_GpU"/>
</dbReference>
<accession>A0AA42V9D6</accession>
<dbReference type="Pfam" id="PF06995">
    <property type="entry name" value="Phage_P2_GpU"/>
    <property type="match status" value="1"/>
</dbReference>
<evidence type="ECO:0000313" key="2">
    <source>
        <dbReference type="Proteomes" id="UP001160758"/>
    </source>
</evidence>
<evidence type="ECO:0000313" key="1">
    <source>
        <dbReference type="EMBL" id="MDH1896648.1"/>
    </source>
</evidence>
<proteinExistence type="predicted"/>
<dbReference type="AlphaFoldDB" id="A0AA42V9D6"/>
<reference evidence="1" key="1">
    <citation type="submission" date="2022-09" db="EMBL/GenBank/DDBJ databases">
        <title>Intensive care unit water sources are persistently colonized with multi-drug resistant bacteria and are the site of extensive horizontal gene transfer of antibiotic resistance genes.</title>
        <authorList>
            <person name="Diorio-Toth L."/>
        </authorList>
    </citation>
    <scope>NUCLEOTIDE SEQUENCE</scope>
    <source>
        <strain evidence="1">GD03796</strain>
    </source>
</reference>
<comment type="caution">
    <text evidence="1">The sequence shown here is derived from an EMBL/GenBank/DDBJ whole genome shotgun (WGS) entry which is preliminary data.</text>
</comment>
<organism evidence="1 2">
    <name type="scientific">Aeromonas caviae</name>
    <name type="common">Aeromonas punctata</name>
    <dbReference type="NCBI Taxonomy" id="648"/>
    <lineage>
        <taxon>Bacteria</taxon>
        <taxon>Pseudomonadati</taxon>
        <taxon>Pseudomonadota</taxon>
        <taxon>Gammaproteobacteria</taxon>
        <taxon>Aeromonadales</taxon>
        <taxon>Aeromonadaceae</taxon>
        <taxon>Aeromonas</taxon>
    </lineage>
</organism>
<name>A0AA42V9D6_AERCA</name>
<protein>
    <submittedName>
        <fullName evidence="1">Phage tail protein</fullName>
    </submittedName>
</protein>
<dbReference type="InterPro" id="IPR016912">
    <property type="entry name" value="Phage_P2_GpU"/>
</dbReference>
<gene>
    <name evidence="1" type="ORF">N5I07_03330</name>
</gene>
<dbReference type="PIRSF" id="PIRSF029208">
    <property type="entry name" value="Phage_tail_GPU"/>
    <property type="match status" value="1"/>
</dbReference>
<dbReference type="RefSeq" id="WP_279981093.1">
    <property type="nucleotide sequence ID" value="NZ_JAOCFT010000001.1"/>
</dbReference>